<gene>
    <name evidence="2" type="ORF">HDID_LOCUS5766</name>
</gene>
<dbReference type="WBParaSite" id="HDID_0000576801-mRNA-1">
    <property type="protein sequence ID" value="HDID_0000576801-mRNA-1"/>
    <property type="gene ID" value="HDID_0000576801"/>
</dbReference>
<evidence type="ECO:0000313" key="2">
    <source>
        <dbReference type="EMBL" id="VDL58084.1"/>
    </source>
</evidence>
<dbReference type="AlphaFoldDB" id="A0A0R3SLF3"/>
<sequence>MVCAAPHGADSYNHTKRGRNERMSELSDEACIKQTCQLVKEGDEKREECRETRSEREGASVHSNRPPVIAFNSFPSF</sequence>
<reference evidence="4" key="1">
    <citation type="submission" date="2017-02" db="UniProtKB">
        <authorList>
            <consortium name="WormBaseParasite"/>
        </authorList>
    </citation>
    <scope>IDENTIFICATION</scope>
</reference>
<organism evidence="4">
    <name type="scientific">Hymenolepis diminuta</name>
    <name type="common">Rat tapeworm</name>
    <dbReference type="NCBI Taxonomy" id="6216"/>
    <lineage>
        <taxon>Eukaryota</taxon>
        <taxon>Metazoa</taxon>
        <taxon>Spiralia</taxon>
        <taxon>Lophotrochozoa</taxon>
        <taxon>Platyhelminthes</taxon>
        <taxon>Cestoda</taxon>
        <taxon>Eucestoda</taxon>
        <taxon>Cyclophyllidea</taxon>
        <taxon>Hymenolepididae</taxon>
        <taxon>Hymenolepis</taxon>
    </lineage>
</organism>
<reference evidence="2 3" key="2">
    <citation type="submission" date="2018-11" db="EMBL/GenBank/DDBJ databases">
        <authorList>
            <consortium name="Pathogen Informatics"/>
        </authorList>
    </citation>
    <scope>NUCLEOTIDE SEQUENCE [LARGE SCALE GENOMIC DNA]</scope>
</reference>
<dbReference type="Proteomes" id="UP000274504">
    <property type="component" value="Unassembled WGS sequence"/>
</dbReference>
<feature type="region of interest" description="Disordered" evidence="1">
    <location>
        <begin position="1"/>
        <end position="21"/>
    </location>
</feature>
<accession>A0A0R3SLF3</accession>
<dbReference type="EMBL" id="UYSG01003374">
    <property type="protein sequence ID" value="VDL58084.1"/>
    <property type="molecule type" value="Genomic_DNA"/>
</dbReference>
<proteinExistence type="predicted"/>
<evidence type="ECO:0000313" key="4">
    <source>
        <dbReference type="WBParaSite" id="HDID_0000576801-mRNA-1"/>
    </source>
</evidence>
<evidence type="ECO:0000313" key="3">
    <source>
        <dbReference type="Proteomes" id="UP000274504"/>
    </source>
</evidence>
<protein>
    <submittedName>
        <fullName evidence="2 4">Uncharacterized protein</fullName>
    </submittedName>
</protein>
<name>A0A0R3SLF3_HYMDI</name>
<evidence type="ECO:0000256" key="1">
    <source>
        <dbReference type="SAM" id="MobiDB-lite"/>
    </source>
</evidence>